<dbReference type="AlphaFoldDB" id="A0A0V1APD1"/>
<gene>
    <name evidence="1" type="ORF">T01_8209</name>
</gene>
<comment type="caution">
    <text evidence="1">The sequence shown here is derived from an EMBL/GenBank/DDBJ whole genome shotgun (WGS) entry which is preliminary data.</text>
</comment>
<name>A0A0V1APD1_TRISP</name>
<dbReference type="Proteomes" id="UP000054776">
    <property type="component" value="Unassembled WGS sequence"/>
</dbReference>
<evidence type="ECO:0000313" key="2">
    <source>
        <dbReference type="Proteomes" id="UP000054776"/>
    </source>
</evidence>
<dbReference type="EMBL" id="JYDH01000366">
    <property type="protein sequence ID" value="KRY26664.1"/>
    <property type="molecule type" value="Genomic_DNA"/>
</dbReference>
<organism evidence="1 2">
    <name type="scientific">Trichinella spiralis</name>
    <name type="common">Trichina worm</name>
    <dbReference type="NCBI Taxonomy" id="6334"/>
    <lineage>
        <taxon>Eukaryota</taxon>
        <taxon>Metazoa</taxon>
        <taxon>Ecdysozoa</taxon>
        <taxon>Nematoda</taxon>
        <taxon>Enoplea</taxon>
        <taxon>Dorylaimia</taxon>
        <taxon>Trichinellida</taxon>
        <taxon>Trichinellidae</taxon>
        <taxon>Trichinella</taxon>
    </lineage>
</organism>
<sequence length="129" mass="14593">MDETYSKGNVLFARANVASNPDVQGNCSSFGLVWYPVPMLFTRILGFQKTEVGKKDKKKMILIFHNADILLYKPAPPGYTAPFLSVTRQREVMSSPALSSTHPRNQLWFFIKSFLTKSLHETALVNLLK</sequence>
<evidence type="ECO:0000313" key="1">
    <source>
        <dbReference type="EMBL" id="KRY26664.1"/>
    </source>
</evidence>
<reference evidence="1 2" key="1">
    <citation type="submission" date="2015-01" db="EMBL/GenBank/DDBJ databases">
        <title>Evolution of Trichinella species and genotypes.</title>
        <authorList>
            <person name="Korhonen P.K."/>
            <person name="Edoardo P."/>
            <person name="Giuseppe L.R."/>
            <person name="Gasser R.B."/>
        </authorList>
    </citation>
    <scope>NUCLEOTIDE SEQUENCE [LARGE SCALE GENOMIC DNA]</scope>
    <source>
        <strain evidence="1">ISS3</strain>
    </source>
</reference>
<protein>
    <submittedName>
        <fullName evidence="1">Uncharacterized protein</fullName>
    </submittedName>
</protein>
<dbReference type="InParanoid" id="A0A0V1APD1"/>
<proteinExistence type="predicted"/>
<dbReference type="OrthoDB" id="5920087at2759"/>
<keyword evidence="2" id="KW-1185">Reference proteome</keyword>
<accession>A0A0V1APD1</accession>